<comment type="caution">
    <text evidence="1">The sequence shown here is derived from an EMBL/GenBank/DDBJ whole genome shotgun (WGS) entry which is preliminary data.</text>
</comment>
<dbReference type="RefSeq" id="WP_377338637.1">
    <property type="nucleotide sequence ID" value="NZ_JALBWS010000015.1"/>
</dbReference>
<dbReference type="Gene3D" id="3.40.50.1820">
    <property type="entry name" value="alpha/beta hydrolase"/>
    <property type="match status" value="1"/>
</dbReference>
<evidence type="ECO:0008006" key="3">
    <source>
        <dbReference type="Google" id="ProtNLM"/>
    </source>
</evidence>
<dbReference type="SUPFAM" id="SSF53474">
    <property type="entry name" value="alpha/beta-Hydrolases"/>
    <property type="match status" value="1"/>
</dbReference>
<reference evidence="2" key="1">
    <citation type="journal article" date="2019" name="Int. J. Syst. Evol. Microbiol.">
        <title>The Global Catalogue of Microorganisms (GCM) 10K type strain sequencing project: providing services to taxonomists for standard genome sequencing and annotation.</title>
        <authorList>
            <consortium name="The Broad Institute Genomics Platform"/>
            <consortium name="The Broad Institute Genome Sequencing Center for Infectious Disease"/>
            <person name="Wu L."/>
            <person name="Ma J."/>
        </authorList>
    </citation>
    <scope>NUCLEOTIDE SEQUENCE [LARGE SCALE GENOMIC DNA]</scope>
    <source>
        <strain evidence="2">KACC 12822</strain>
    </source>
</reference>
<dbReference type="EMBL" id="JBHSMM010000001">
    <property type="protein sequence ID" value="MFC5439246.1"/>
    <property type="molecule type" value="Genomic_DNA"/>
</dbReference>
<name>A0ABW0JTX7_9GAMM</name>
<sequence length="656" mass="70141">MSLDPEVSAAAAVDAYEDRSRMQVSKQKEVDLHDHKYRVFGYAVSPSGFHGTAYQSVATGEIIIAPRGTDPDVLHHTSVTVKDAIADYRMVRDRVNPQMDDARSFVREILDKAEKAGVPRDKITLAGHSLAGAEVEVLASEFGLRGMTINGYGAVDLGYGLPEGGDRVINYVMAGDPVSAASRHYGQVVTLASDQDLTKLRGARYLDADPGVIGPNPLLAMSLGDHSGTHFTGPDSVLKPENMAHARKNYAENKAAIDHFRGDVYESRAELAVALNSTEHLNLESTYAHLSPRMQQQLMEYHASLVDSSIRDALEHNRVVEGATGALEQGSVLFQAGGQYVQRGADQLADGIRSTGHAVQQRADEASRIAWAAAPLDPGVAGGVALGAKAVGFATHVEAEGLARTSHLAGQAAHATGQFVAGLGQELKHGVEQGVHAYASAVQSGVHQAEATLVHRIDSSIENHARLGEMMDAVGHTYSDAKRTVSHGIDAAERAAGEAYDTLSHPGRWFGQTPAASQPDESLPDQVRAVVPADPAHEVSDPRRPDGTNHALYNELHRRIPDASEARLLQFTAACHAHEITAHNLQQVHFDRAGGQMLFRGSGMLATPASVDVRVPSPQPQQSILQIQQYHQQPQMAGWATSQSAAIQQGPGLAGR</sequence>
<protein>
    <recommendedName>
        <fullName evidence="3">DUF6696 domain-containing protein</fullName>
    </recommendedName>
</protein>
<evidence type="ECO:0000313" key="1">
    <source>
        <dbReference type="EMBL" id="MFC5439246.1"/>
    </source>
</evidence>
<gene>
    <name evidence="1" type="ORF">ACFPK0_04355</name>
</gene>
<accession>A0ABW0JTX7</accession>
<dbReference type="Proteomes" id="UP001596018">
    <property type="component" value="Unassembled WGS sequence"/>
</dbReference>
<proteinExistence type="predicted"/>
<dbReference type="InterPro" id="IPR029058">
    <property type="entry name" value="AB_hydrolase_fold"/>
</dbReference>
<organism evidence="1 2">
    <name type="scientific">Rhodanobacter ginsenosidimutans</name>
    <dbReference type="NCBI Taxonomy" id="490571"/>
    <lineage>
        <taxon>Bacteria</taxon>
        <taxon>Pseudomonadati</taxon>
        <taxon>Pseudomonadota</taxon>
        <taxon>Gammaproteobacteria</taxon>
        <taxon>Lysobacterales</taxon>
        <taxon>Rhodanobacteraceae</taxon>
        <taxon>Rhodanobacter</taxon>
    </lineage>
</organism>
<keyword evidence="2" id="KW-1185">Reference proteome</keyword>
<evidence type="ECO:0000313" key="2">
    <source>
        <dbReference type="Proteomes" id="UP001596018"/>
    </source>
</evidence>